<organism evidence="2 3">
    <name type="scientific">Carpinus fangiana</name>
    <dbReference type="NCBI Taxonomy" id="176857"/>
    <lineage>
        <taxon>Eukaryota</taxon>
        <taxon>Viridiplantae</taxon>
        <taxon>Streptophyta</taxon>
        <taxon>Embryophyta</taxon>
        <taxon>Tracheophyta</taxon>
        <taxon>Spermatophyta</taxon>
        <taxon>Magnoliopsida</taxon>
        <taxon>eudicotyledons</taxon>
        <taxon>Gunneridae</taxon>
        <taxon>Pentapetalae</taxon>
        <taxon>rosids</taxon>
        <taxon>fabids</taxon>
        <taxon>Fagales</taxon>
        <taxon>Betulaceae</taxon>
        <taxon>Carpinus</taxon>
    </lineage>
</organism>
<evidence type="ECO:0000313" key="2">
    <source>
        <dbReference type="EMBL" id="KAE7997393.1"/>
    </source>
</evidence>
<evidence type="ECO:0008006" key="4">
    <source>
        <dbReference type="Google" id="ProtNLM"/>
    </source>
</evidence>
<dbReference type="OrthoDB" id="1829213at2759"/>
<dbReference type="SUPFAM" id="SSF54928">
    <property type="entry name" value="RNA-binding domain, RBD"/>
    <property type="match status" value="1"/>
</dbReference>
<dbReference type="InterPro" id="IPR012677">
    <property type="entry name" value="Nucleotide-bd_a/b_plait_sf"/>
</dbReference>
<dbReference type="Proteomes" id="UP000327013">
    <property type="component" value="Chromosome 1"/>
</dbReference>
<protein>
    <recommendedName>
        <fullName evidence="4">RRM domain-containing protein</fullName>
    </recommendedName>
</protein>
<dbReference type="Gene3D" id="3.30.70.330">
    <property type="match status" value="1"/>
</dbReference>
<dbReference type="InterPro" id="IPR035979">
    <property type="entry name" value="RBD_domain_sf"/>
</dbReference>
<proteinExistence type="predicted"/>
<sequence>MCKIYVWEVPHDMLPDKLLSHFSSYGEIEEGPLGFDRFTEKSKGFELFSSEATTGPRPSRGSHQRTLAPSYAAKGSKGGAQPAPSSTT</sequence>
<dbReference type="AlphaFoldDB" id="A0A5N6QGS8"/>
<feature type="region of interest" description="Disordered" evidence="1">
    <location>
        <begin position="50"/>
        <end position="88"/>
    </location>
</feature>
<gene>
    <name evidence="2" type="ORF">FH972_002034</name>
</gene>
<dbReference type="GO" id="GO:0003676">
    <property type="term" value="F:nucleic acid binding"/>
    <property type="evidence" value="ECO:0007669"/>
    <property type="project" value="InterPro"/>
</dbReference>
<evidence type="ECO:0000313" key="3">
    <source>
        <dbReference type="Proteomes" id="UP000327013"/>
    </source>
</evidence>
<reference evidence="2 3" key="1">
    <citation type="submission" date="2019-06" db="EMBL/GenBank/DDBJ databases">
        <title>A chromosomal-level reference genome of Carpinus fangiana (Coryloideae, Betulaceae).</title>
        <authorList>
            <person name="Yang X."/>
            <person name="Wang Z."/>
            <person name="Zhang L."/>
            <person name="Hao G."/>
            <person name="Liu J."/>
            <person name="Yang Y."/>
        </authorList>
    </citation>
    <scope>NUCLEOTIDE SEQUENCE [LARGE SCALE GENOMIC DNA]</scope>
    <source>
        <strain evidence="2">Cfa_2016G</strain>
        <tissue evidence="2">Leaf</tissue>
    </source>
</reference>
<evidence type="ECO:0000256" key="1">
    <source>
        <dbReference type="SAM" id="MobiDB-lite"/>
    </source>
</evidence>
<dbReference type="EMBL" id="CM017321">
    <property type="protein sequence ID" value="KAE7997393.1"/>
    <property type="molecule type" value="Genomic_DNA"/>
</dbReference>
<name>A0A5N6QGS8_9ROSI</name>
<accession>A0A5N6QGS8</accession>
<keyword evidence="3" id="KW-1185">Reference proteome</keyword>